<proteinExistence type="predicted"/>
<evidence type="ECO:0000313" key="2">
    <source>
        <dbReference type="EMBL" id="MCH7411656.1"/>
    </source>
</evidence>
<sequence>MCFSTSVSIGAGVVLTIVGVASIKKTHHNSQLLFSSIPLLFGVQQMAEGILWLTLPNLGYEITQKIFTYIFLFFAQFLWPVWVPISILLLEKKGTRKNIQKVLVGAGILVGIYLLYCLFTFHVEAKIVGHHIVYIQDYPSSLRIYGMLLYGLATILPPFFSHIKRMKLFGIAVIVSYAVSAIFYEHYILSVWCFFAAIVSLSIYAIMTNISKEKPRN</sequence>
<evidence type="ECO:0000313" key="3">
    <source>
        <dbReference type="Proteomes" id="UP001165489"/>
    </source>
</evidence>
<dbReference type="Pfam" id="PF20334">
    <property type="entry name" value="DUF6629"/>
    <property type="match status" value="1"/>
</dbReference>
<comment type="caution">
    <text evidence="2">The sequence shown here is derived from an EMBL/GenBank/DDBJ whole genome shotgun (WGS) entry which is preliminary data.</text>
</comment>
<dbReference type="InterPro" id="IPR046737">
    <property type="entry name" value="DUF6629"/>
</dbReference>
<feature type="transmembrane region" description="Helical" evidence="1">
    <location>
        <begin position="189"/>
        <end position="207"/>
    </location>
</feature>
<organism evidence="2 3">
    <name type="scientific">Belliella filtrata</name>
    <dbReference type="NCBI Taxonomy" id="2923435"/>
    <lineage>
        <taxon>Bacteria</taxon>
        <taxon>Pseudomonadati</taxon>
        <taxon>Bacteroidota</taxon>
        <taxon>Cytophagia</taxon>
        <taxon>Cytophagales</taxon>
        <taxon>Cyclobacteriaceae</taxon>
        <taxon>Belliella</taxon>
    </lineage>
</organism>
<feature type="transmembrane region" description="Helical" evidence="1">
    <location>
        <begin position="32"/>
        <end position="54"/>
    </location>
</feature>
<keyword evidence="3" id="KW-1185">Reference proteome</keyword>
<evidence type="ECO:0000256" key="1">
    <source>
        <dbReference type="SAM" id="Phobius"/>
    </source>
</evidence>
<dbReference type="EMBL" id="JAKZGP010000096">
    <property type="protein sequence ID" value="MCH7411656.1"/>
    <property type="molecule type" value="Genomic_DNA"/>
</dbReference>
<keyword evidence="1" id="KW-1133">Transmembrane helix</keyword>
<dbReference type="RefSeq" id="WP_241350086.1">
    <property type="nucleotide sequence ID" value="NZ_JAKZGP010000096.1"/>
</dbReference>
<keyword evidence="1" id="KW-0472">Membrane</keyword>
<gene>
    <name evidence="2" type="ORF">MM239_19880</name>
</gene>
<protein>
    <submittedName>
        <fullName evidence="2">Uncharacterized protein</fullName>
    </submittedName>
</protein>
<feature type="transmembrane region" description="Helical" evidence="1">
    <location>
        <begin position="142"/>
        <end position="160"/>
    </location>
</feature>
<feature type="transmembrane region" description="Helical" evidence="1">
    <location>
        <begin position="102"/>
        <end position="122"/>
    </location>
</feature>
<reference evidence="2" key="1">
    <citation type="submission" date="2022-03" db="EMBL/GenBank/DDBJ databases">
        <title>De novo assembled genomes of Belliella spp. (Cyclobacteriaceae) strains.</title>
        <authorList>
            <person name="Szabo A."/>
            <person name="Korponai K."/>
            <person name="Felfoldi T."/>
        </authorList>
    </citation>
    <scope>NUCLEOTIDE SEQUENCE</scope>
    <source>
        <strain evidence="2">DSM 111904</strain>
    </source>
</reference>
<feature type="transmembrane region" description="Helical" evidence="1">
    <location>
        <begin position="167"/>
        <end position="183"/>
    </location>
</feature>
<accession>A0ABS9V5F7</accession>
<feature type="transmembrane region" description="Helical" evidence="1">
    <location>
        <begin position="66"/>
        <end position="90"/>
    </location>
</feature>
<feature type="transmembrane region" description="Helical" evidence="1">
    <location>
        <begin position="6"/>
        <end position="23"/>
    </location>
</feature>
<name>A0ABS9V5F7_9BACT</name>
<dbReference type="Proteomes" id="UP001165489">
    <property type="component" value="Unassembled WGS sequence"/>
</dbReference>
<keyword evidence="1" id="KW-0812">Transmembrane</keyword>